<evidence type="ECO:0000313" key="3">
    <source>
        <dbReference type="Proteomes" id="UP000004198"/>
    </source>
</evidence>
<sequence>MKQYSELTRKDLELQFEEMPDFDTTCDVESYNMVIGQKRAVESIELGLNMDSKQYNIFISGKTGTGKTGYIVRKIEEYAKKMPTPQDWCYVYNFENSNNPISISLNTGTAIKFREGMNSFIKYIIKEVPVYF</sequence>
<keyword evidence="3" id="KW-1185">Reference proteome</keyword>
<dbReference type="Proteomes" id="UP000004198">
    <property type="component" value="Unassembled WGS sequence"/>
</dbReference>
<gene>
    <name evidence="2" type="ORF">CcarbDRAFT_4905</name>
</gene>
<dbReference type="eggNOG" id="COG1067">
    <property type="taxonomic scope" value="Bacteria"/>
</dbReference>
<protein>
    <submittedName>
        <fullName evidence="2">Peptidase S16, lon-like protein</fullName>
    </submittedName>
</protein>
<dbReference type="EMBL" id="ACVI01000140">
    <property type="protein sequence ID" value="EET84643.1"/>
    <property type="molecule type" value="Genomic_DNA"/>
</dbReference>
<dbReference type="InterPro" id="IPR046844">
    <property type="entry name" value="Lon-like_helical"/>
</dbReference>
<reference evidence="2 3" key="1">
    <citation type="submission" date="2009-06" db="EMBL/GenBank/DDBJ databases">
        <title>The draft genome of Clostridium carboxidivorans P7.</title>
        <authorList>
            <consortium name="US DOE Joint Genome Institute (JGI-PGF)"/>
            <person name="Lucas S."/>
            <person name="Copeland A."/>
            <person name="Lapidus A."/>
            <person name="Glavina del Rio T."/>
            <person name="Tice H."/>
            <person name="Bruce D."/>
            <person name="Goodwin L."/>
            <person name="Pitluck S."/>
            <person name="Larimer F."/>
            <person name="Land M.L."/>
            <person name="Hauser L."/>
            <person name="Hemme C.L."/>
        </authorList>
    </citation>
    <scope>NUCLEOTIDE SEQUENCE [LARGE SCALE GENOMIC DNA]</scope>
    <source>
        <strain evidence="2 3">P7</strain>
    </source>
</reference>
<proteinExistence type="predicted"/>
<name>C6Q1I7_9CLOT</name>
<dbReference type="InterPro" id="IPR027417">
    <property type="entry name" value="P-loop_NTPase"/>
</dbReference>
<dbReference type="SUPFAM" id="SSF52540">
    <property type="entry name" value="P-loop containing nucleoside triphosphate hydrolases"/>
    <property type="match status" value="1"/>
</dbReference>
<organism evidence="2 3">
    <name type="scientific">Clostridium carboxidivorans P7</name>
    <dbReference type="NCBI Taxonomy" id="536227"/>
    <lineage>
        <taxon>Bacteria</taxon>
        <taxon>Bacillati</taxon>
        <taxon>Bacillota</taxon>
        <taxon>Clostridia</taxon>
        <taxon>Eubacteriales</taxon>
        <taxon>Clostridiaceae</taxon>
        <taxon>Clostridium</taxon>
    </lineage>
</organism>
<comment type="caution">
    <text evidence="2">The sequence shown here is derived from an EMBL/GenBank/DDBJ whole genome shotgun (WGS) entry which is preliminary data.</text>
</comment>
<dbReference type="Pfam" id="PF20437">
    <property type="entry name" value="LonC_helical"/>
    <property type="match status" value="1"/>
</dbReference>
<feature type="domain" description="Lon-like helical" evidence="1">
    <location>
        <begin position="87"/>
        <end position="119"/>
    </location>
</feature>
<dbReference type="RefSeq" id="WP_007063789.1">
    <property type="nucleotide sequence ID" value="NZ_ACVI01000140.1"/>
</dbReference>
<dbReference type="Gene3D" id="3.40.50.300">
    <property type="entry name" value="P-loop containing nucleotide triphosphate hydrolases"/>
    <property type="match status" value="1"/>
</dbReference>
<evidence type="ECO:0000313" key="2">
    <source>
        <dbReference type="EMBL" id="EET84643.1"/>
    </source>
</evidence>
<dbReference type="OrthoDB" id="9758568at2"/>
<evidence type="ECO:0000259" key="1">
    <source>
        <dbReference type="Pfam" id="PF20437"/>
    </source>
</evidence>
<accession>C6Q1I7</accession>
<dbReference type="AlphaFoldDB" id="C6Q1I7"/>